<keyword evidence="1" id="KW-0812">Transmembrane</keyword>
<sequence length="192" mass="22655">MELQKVAQIAQIVSTTAILISAATAITVLIYTRRTNRRRATLDMVMKTFVDDGGRILYDKFISLTRRDSDKADTFTFVDLKDHTPANEDDRNVVIDQMNTYELVALGIRNGVFDDKFFKHWYHSQFMRDYKALEPLMLSIREDRPSTFCEFRWLYEKWQKNQHPENEPGRLRKVWWALTGKDEKLKAVLSKK</sequence>
<keyword evidence="1" id="KW-0472">Membrane</keyword>
<feature type="transmembrane region" description="Helical" evidence="1">
    <location>
        <begin position="6"/>
        <end position="31"/>
    </location>
</feature>
<name>A0A1U6GTJ1_9SPHN</name>
<dbReference type="Proteomes" id="UP000190989">
    <property type="component" value="Unassembled WGS sequence"/>
</dbReference>
<keyword evidence="1" id="KW-1133">Transmembrane helix</keyword>
<dbReference type="Pfam" id="PF15956">
    <property type="entry name" value="DUF4760"/>
    <property type="match status" value="1"/>
</dbReference>
<protein>
    <recommendedName>
        <fullName evidence="4">DUF4760 domain-containing protein</fullName>
    </recommendedName>
</protein>
<organism evidence="2 3">
    <name type="scientific">Novosphingobium mathurense</name>
    <dbReference type="NCBI Taxonomy" id="428990"/>
    <lineage>
        <taxon>Bacteria</taxon>
        <taxon>Pseudomonadati</taxon>
        <taxon>Pseudomonadota</taxon>
        <taxon>Alphaproteobacteria</taxon>
        <taxon>Sphingomonadales</taxon>
        <taxon>Sphingomonadaceae</taxon>
        <taxon>Novosphingobium</taxon>
    </lineage>
</organism>
<keyword evidence="3" id="KW-1185">Reference proteome</keyword>
<dbReference type="RefSeq" id="WP_176167935.1">
    <property type="nucleotide sequence ID" value="NZ_FVZE01000001.1"/>
</dbReference>
<dbReference type="InterPro" id="IPR031876">
    <property type="entry name" value="DUF4760"/>
</dbReference>
<dbReference type="AlphaFoldDB" id="A0A1U6GTJ1"/>
<gene>
    <name evidence="2" type="ORF">SAMN06295987_101396</name>
</gene>
<dbReference type="EMBL" id="FVZE01000001">
    <property type="protein sequence ID" value="SLJ86873.1"/>
    <property type="molecule type" value="Genomic_DNA"/>
</dbReference>
<evidence type="ECO:0000256" key="1">
    <source>
        <dbReference type="SAM" id="Phobius"/>
    </source>
</evidence>
<evidence type="ECO:0000313" key="3">
    <source>
        <dbReference type="Proteomes" id="UP000190989"/>
    </source>
</evidence>
<reference evidence="3" key="1">
    <citation type="submission" date="2017-02" db="EMBL/GenBank/DDBJ databases">
        <authorList>
            <person name="Varghese N."/>
            <person name="Submissions S."/>
        </authorList>
    </citation>
    <scope>NUCLEOTIDE SEQUENCE [LARGE SCALE GENOMIC DNA]</scope>
    <source>
        <strain evidence="3">SM117</strain>
    </source>
</reference>
<evidence type="ECO:0000313" key="2">
    <source>
        <dbReference type="EMBL" id="SLJ86873.1"/>
    </source>
</evidence>
<evidence type="ECO:0008006" key="4">
    <source>
        <dbReference type="Google" id="ProtNLM"/>
    </source>
</evidence>
<proteinExistence type="predicted"/>
<accession>A0A1U6GTJ1</accession>